<dbReference type="SUPFAM" id="SSF55785">
    <property type="entry name" value="PYP-like sensor domain (PAS domain)"/>
    <property type="match status" value="2"/>
</dbReference>
<keyword evidence="5" id="KW-0808">Transferase</keyword>
<feature type="coiled-coil region" evidence="8">
    <location>
        <begin position="642"/>
        <end position="697"/>
    </location>
</feature>
<keyword evidence="7" id="KW-0145">Chemotaxis</keyword>
<keyword evidence="8" id="KW-0175">Coiled coil</keyword>
<dbReference type="CDD" id="cd16434">
    <property type="entry name" value="CheB-CheR_fusion"/>
    <property type="match status" value="1"/>
</dbReference>
<dbReference type="Gene3D" id="3.30.450.20">
    <property type="entry name" value="PAS domain"/>
    <property type="match status" value="2"/>
</dbReference>
<dbReference type="InterPro" id="IPR022641">
    <property type="entry name" value="CheR_N"/>
</dbReference>
<dbReference type="FunFam" id="3.30.70.270:FF:000001">
    <property type="entry name" value="Diguanylate cyclase domain protein"/>
    <property type="match status" value="1"/>
</dbReference>
<dbReference type="GO" id="GO:0000156">
    <property type="term" value="F:phosphorelay response regulator activity"/>
    <property type="evidence" value="ECO:0007669"/>
    <property type="project" value="InterPro"/>
</dbReference>
<dbReference type="GO" id="GO:0032259">
    <property type="term" value="P:methylation"/>
    <property type="evidence" value="ECO:0007669"/>
    <property type="project" value="UniProtKB-KW"/>
</dbReference>
<dbReference type="PROSITE" id="PS50112">
    <property type="entry name" value="PAS"/>
    <property type="match status" value="1"/>
</dbReference>
<feature type="active site" evidence="7">
    <location>
        <position position="9"/>
    </location>
</feature>
<evidence type="ECO:0000313" key="15">
    <source>
        <dbReference type="Proteomes" id="UP001225378"/>
    </source>
</evidence>
<dbReference type="InterPro" id="IPR043128">
    <property type="entry name" value="Rev_trsase/Diguanyl_cyclase"/>
</dbReference>
<feature type="domain" description="EAL" evidence="12">
    <location>
        <begin position="1120"/>
        <end position="1374"/>
    </location>
</feature>
<dbReference type="CDD" id="cd00130">
    <property type="entry name" value="PAS"/>
    <property type="match status" value="1"/>
</dbReference>
<evidence type="ECO:0000259" key="13">
    <source>
        <dbReference type="PROSITE" id="PS50887"/>
    </source>
</evidence>
<feature type="domain" description="CheR-type methyltransferase" evidence="11">
    <location>
        <begin position="209"/>
        <end position="461"/>
    </location>
</feature>
<accession>A0AAU7NVV0</accession>
<dbReference type="InterPro" id="IPR000673">
    <property type="entry name" value="Sig_transdc_resp-reg_Me-estase"/>
</dbReference>
<evidence type="ECO:0000256" key="5">
    <source>
        <dbReference type="ARBA" id="ARBA00022679"/>
    </source>
</evidence>
<evidence type="ECO:0000256" key="7">
    <source>
        <dbReference type="PROSITE-ProRule" id="PRU00050"/>
    </source>
</evidence>
<evidence type="ECO:0000256" key="2">
    <source>
        <dbReference type="ARBA" id="ARBA00001946"/>
    </source>
</evidence>
<dbReference type="InterPro" id="IPR001633">
    <property type="entry name" value="EAL_dom"/>
</dbReference>
<dbReference type="RefSeq" id="WP_305906464.1">
    <property type="nucleotide sequence ID" value="NZ_CP157743.1"/>
</dbReference>
<dbReference type="KEGG" id="mech:Q9L42_001085"/>
<feature type="domain" description="CheB-type methylesterase" evidence="10">
    <location>
        <begin position="1"/>
        <end position="186"/>
    </location>
</feature>
<dbReference type="Proteomes" id="UP001225378">
    <property type="component" value="Chromosome"/>
</dbReference>
<dbReference type="NCBIfam" id="TIGR00254">
    <property type="entry name" value="GGDEF"/>
    <property type="match status" value="1"/>
</dbReference>
<dbReference type="SUPFAM" id="SSF52738">
    <property type="entry name" value="Methylesterase CheB, C-terminal domain"/>
    <property type="match status" value="1"/>
</dbReference>
<dbReference type="EC" id="2.1.1.80" evidence="3"/>
<feature type="active site" evidence="7">
    <location>
        <position position="36"/>
    </location>
</feature>
<dbReference type="InterPro" id="IPR022642">
    <property type="entry name" value="CheR_C"/>
</dbReference>
<protein>
    <recommendedName>
        <fullName evidence="3">protein-glutamate O-methyltransferase</fullName>
        <ecNumber evidence="3">2.1.1.80</ecNumber>
    </recommendedName>
</protein>
<dbReference type="SMART" id="SM00138">
    <property type="entry name" value="MeTrc"/>
    <property type="match status" value="1"/>
</dbReference>
<dbReference type="Gene3D" id="1.10.155.10">
    <property type="entry name" value="Chemotaxis receptor methyltransferase CheR, N-terminal domain"/>
    <property type="match status" value="1"/>
</dbReference>
<dbReference type="Pfam" id="PF01739">
    <property type="entry name" value="CheR"/>
    <property type="match status" value="1"/>
</dbReference>
<dbReference type="Pfam" id="PF03705">
    <property type="entry name" value="CheR_N"/>
    <property type="match status" value="1"/>
</dbReference>
<keyword evidence="15" id="KW-1185">Reference proteome</keyword>
<evidence type="ECO:0000259" key="9">
    <source>
        <dbReference type="PROSITE" id="PS50112"/>
    </source>
</evidence>
<evidence type="ECO:0000256" key="3">
    <source>
        <dbReference type="ARBA" id="ARBA00012534"/>
    </source>
</evidence>
<evidence type="ECO:0000259" key="10">
    <source>
        <dbReference type="PROSITE" id="PS50122"/>
    </source>
</evidence>
<dbReference type="Pfam" id="PF13596">
    <property type="entry name" value="PAS_10"/>
    <property type="match status" value="1"/>
</dbReference>
<dbReference type="PANTHER" id="PTHR44757">
    <property type="entry name" value="DIGUANYLATE CYCLASE DGCP"/>
    <property type="match status" value="1"/>
</dbReference>
<reference evidence="14 15" key="1">
    <citation type="journal article" date="2024" name="Microbiology">
        <title>Methylomarinum rosea sp. nov., a novel halophilic methanotrophic bacterium from the hypersaline Lake Elton.</title>
        <authorList>
            <person name="Suleimanov R.Z."/>
            <person name="Oshkin I.Y."/>
            <person name="Danilova O.V."/>
            <person name="Suzina N.E."/>
            <person name="Dedysh S.N."/>
        </authorList>
    </citation>
    <scope>NUCLEOTIDE SEQUENCE [LARGE SCALE GENOMIC DNA]</scope>
    <source>
        <strain evidence="14 15">Ch1-1</strain>
    </source>
</reference>
<dbReference type="SMART" id="SM00091">
    <property type="entry name" value="PAS"/>
    <property type="match status" value="2"/>
</dbReference>
<evidence type="ECO:0000259" key="12">
    <source>
        <dbReference type="PROSITE" id="PS50883"/>
    </source>
</evidence>
<dbReference type="PROSITE" id="PS50887">
    <property type="entry name" value="GGDEF"/>
    <property type="match status" value="1"/>
</dbReference>
<feature type="domain" description="PAS" evidence="9">
    <location>
        <begin position="829"/>
        <end position="867"/>
    </location>
</feature>
<dbReference type="InterPro" id="IPR000160">
    <property type="entry name" value="GGDEF_dom"/>
</dbReference>
<dbReference type="InterPro" id="IPR052155">
    <property type="entry name" value="Biofilm_reg_signaling"/>
</dbReference>
<dbReference type="SUPFAM" id="SSF55073">
    <property type="entry name" value="Nucleotide cyclase"/>
    <property type="match status" value="1"/>
</dbReference>
<organism evidence="14 15">
    <name type="scientific">Methylomarinum roseum</name>
    <dbReference type="NCBI Taxonomy" id="3067653"/>
    <lineage>
        <taxon>Bacteria</taxon>
        <taxon>Pseudomonadati</taxon>
        <taxon>Pseudomonadota</taxon>
        <taxon>Gammaproteobacteria</taxon>
        <taxon>Methylococcales</taxon>
        <taxon>Methylococcaceae</taxon>
        <taxon>Methylomarinum</taxon>
    </lineage>
</organism>
<keyword evidence="4" id="KW-0489">Methyltransferase</keyword>
<feature type="domain" description="GGDEF" evidence="13">
    <location>
        <begin position="978"/>
        <end position="1111"/>
    </location>
</feature>
<evidence type="ECO:0000256" key="8">
    <source>
        <dbReference type="SAM" id="Coils"/>
    </source>
</evidence>
<keyword evidence="7" id="KW-0378">Hydrolase</keyword>
<dbReference type="InterPro" id="IPR035965">
    <property type="entry name" value="PAS-like_dom_sf"/>
</dbReference>
<dbReference type="GO" id="GO:0005737">
    <property type="term" value="C:cytoplasm"/>
    <property type="evidence" value="ECO:0007669"/>
    <property type="project" value="InterPro"/>
</dbReference>
<dbReference type="EMBL" id="CP157743">
    <property type="protein sequence ID" value="XBS20756.1"/>
    <property type="molecule type" value="Genomic_DNA"/>
</dbReference>
<dbReference type="Gene3D" id="3.30.70.270">
    <property type="match status" value="1"/>
</dbReference>
<dbReference type="Gene3D" id="3.40.50.180">
    <property type="entry name" value="Methylesterase CheB, C-terminal domain"/>
    <property type="match status" value="1"/>
</dbReference>
<dbReference type="PROSITE" id="PS50122">
    <property type="entry name" value="CHEB"/>
    <property type="match status" value="1"/>
</dbReference>
<dbReference type="SUPFAM" id="SSF141868">
    <property type="entry name" value="EAL domain-like"/>
    <property type="match status" value="1"/>
</dbReference>
<dbReference type="GO" id="GO:0006935">
    <property type="term" value="P:chemotaxis"/>
    <property type="evidence" value="ECO:0007669"/>
    <property type="project" value="UniProtKB-UniRule"/>
</dbReference>
<name>A0AAU7NVV0_9GAMM</name>
<dbReference type="Pfam" id="PF01339">
    <property type="entry name" value="CheB_methylest"/>
    <property type="match status" value="1"/>
</dbReference>
<dbReference type="SMART" id="SM00267">
    <property type="entry name" value="GGDEF"/>
    <property type="match status" value="1"/>
</dbReference>
<dbReference type="PROSITE" id="PS50883">
    <property type="entry name" value="EAL"/>
    <property type="match status" value="1"/>
</dbReference>
<dbReference type="SMART" id="SM00052">
    <property type="entry name" value="EAL"/>
    <property type="match status" value="1"/>
</dbReference>
<proteinExistence type="predicted"/>
<feature type="active site" evidence="7">
    <location>
        <position position="128"/>
    </location>
</feature>
<keyword evidence="6" id="KW-0949">S-adenosyl-L-methionine</keyword>
<sequence>MIVVGIGASAGGLEALLPFVSHLSADTGMTFVIIQHGSPDQPNLLADILRKNATIPVEEAENDTRLKANKIYVAPHDADVSIANDQLKIQIPSSHRLPQTTIDYFFSSLARNYQEKAIAIVFSGAGSDGANGLKAIKAAAGITMAQTPKSAKFSSMPKAAIKYADVDLTVEPEEAAIKLTAIADNFAKNIERNLAQGAPDGVKALIDQIFDTTGIDFVNYKSSTINRQIHRRMAILQIDEFDAYRRYCQDNAEELSRLANNFLVCVTSFFRDEQSFNALKQALKTIINRKAPGDEIRIWVPGCATGEEAYSIAIILLEELGATIARYRVQIYGTDINDNAVQIARKGDYSENALSGLSRELREKYFLRQEQGYSVNKNLRDLVMFSRQDLIKNPPFIRLDLISCRNLLIYLNQTLQEQVLKSFHYALLKNGILFLGQAESLWKLNDAFTRLDRNNKLFVKNSSLVIRPDFNAKKVNSFTLTTGDGGIKPVYPNYKMLGQDKLISAYAPPSILATREGRILEFYNNCDDFIKIKQGKADFNLFSIIDPVFKTELRAFCHQALSTNKTVSSPPLTLAADGLSRHYRLSVTPIYQQQDNDSLLLIAFEPISVDAESKTPDRAEELRITGLEHELRIARETLRTVTEALENSVSEWQNLNEEAQSTNEELQSTNEELETSNEELQSINEELTLVNDELTLKTKELGDVNDDLRNILESIGIAVIVIDSQMQVTRYNEVGNRFLQFDANSNAKPNIGVLETLFSCEQLISHVRQVIETRQSVQYRLAKQAKHYEFTIYPYRSLTGDNVTGAVLTIEDITESYRAEQQIRLSASVFEAANEAIVISDENNRIISVNPAFSEITGYSKDEVLGKDPKILNSGKQQKDFYRNLWRSLEDTGRWQGKIWNKRKNGEIYPEWLSISALKDPQGADKYVGIFSDISDTLRAQQLIHQQANFDALTKLPNRNLFYDRLQQAMTTAQREQKLLGLMFIDLDGFKDINDALGHSQGDRVLEEIAVRMKEVFRESDTFARFGGDEFTVLIPDLESETDMIAPTEKILEAIQMPIQVNDHELHITASIGITLFPNDGGEAETLLKHADNAMYTAKAEGRNAYRFFTQEMHEKAQRQHRIANDIKNAVKLELFDVYYQPVIDLENQRLCGAEALIRWRHPVRGFISPEEFIPVAESLNLIGQIGEFVLAKACRFIADLNHESDETLTIAVNFSSLQFISENGAEKWLDLIGDSGVGARNVVIEITESLMMSHKEHYIRQLQLLRAQGIKIALDDFGTGFSSLSYLKKLPIDIIKIDRSFIRDILIDDSDASLVESILDIAKNFSLEVIAEGVEDSGQAEFLQARPCGWAQGYYYSKPLPEQAFKQLTLGKKTHD</sequence>
<evidence type="ECO:0000259" key="11">
    <source>
        <dbReference type="PROSITE" id="PS50123"/>
    </source>
</evidence>
<dbReference type="InterPro" id="IPR029063">
    <property type="entry name" value="SAM-dependent_MTases_sf"/>
</dbReference>
<dbReference type="InterPro" id="IPR035909">
    <property type="entry name" value="CheB_C"/>
</dbReference>
<dbReference type="Pfam" id="PF13426">
    <property type="entry name" value="PAS_9"/>
    <property type="match status" value="1"/>
</dbReference>
<dbReference type="Pfam" id="PF00990">
    <property type="entry name" value="GGDEF"/>
    <property type="match status" value="1"/>
</dbReference>
<dbReference type="GO" id="GO:0008983">
    <property type="term" value="F:protein-glutamate O-methyltransferase activity"/>
    <property type="evidence" value="ECO:0007669"/>
    <property type="project" value="UniProtKB-EC"/>
</dbReference>
<dbReference type="InterPro" id="IPR000014">
    <property type="entry name" value="PAS"/>
</dbReference>
<dbReference type="SUPFAM" id="SSF53335">
    <property type="entry name" value="S-adenosyl-L-methionine-dependent methyltransferases"/>
    <property type="match status" value="1"/>
</dbReference>
<dbReference type="PRINTS" id="PR00996">
    <property type="entry name" value="CHERMTFRASE"/>
</dbReference>
<dbReference type="Pfam" id="PF00563">
    <property type="entry name" value="EAL"/>
    <property type="match status" value="1"/>
</dbReference>
<dbReference type="CDD" id="cd01949">
    <property type="entry name" value="GGDEF"/>
    <property type="match status" value="1"/>
</dbReference>
<dbReference type="InterPro" id="IPR035919">
    <property type="entry name" value="EAL_sf"/>
</dbReference>
<dbReference type="InterPro" id="IPR029787">
    <property type="entry name" value="Nucleotide_cyclase"/>
</dbReference>
<dbReference type="PANTHER" id="PTHR44757:SF2">
    <property type="entry name" value="BIOFILM ARCHITECTURE MAINTENANCE PROTEIN MBAA"/>
    <property type="match status" value="1"/>
</dbReference>
<evidence type="ECO:0000313" key="14">
    <source>
        <dbReference type="EMBL" id="XBS20756.1"/>
    </source>
</evidence>
<evidence type="ECO:0000256" key="4">
    <source>
        <dbReference type="ARBA" id="ARBA00022603"/>
    </source>
</evidence>
<dbReference type="PROSITE" id="PS50123">
    <property type="entry name" value="CHER"/>
    <property type="match status" value="1"/>
</dbReference>
<dbReference type="Gene3D" id="3.20.20.450">
    <property type="entry name" value="EAL domain"/>
    <property type="match status" value="1"/>
</dbReference>
<dbReference type="NCBIfam" id="TIGR00229">
    <property type="entry name" value="sensory_box"/>
    <property type="match status" value="1"/>
</dbReference>
<dbReference type="InterPro" id="IPR036804">
    <property type="entry name" value="CheR_N_sf"/>
</dbReference>
<evidence type="ECO:0000256" key="6">
    <source>
        <dbReference type="ARBA" id="ARBA00022691"/>
    </source>
</evidence>
<comment type="catalytic activity">
    <reaction evidence="1">
        <text>L-glutamyl-[protein] + S-adenosyl-L-methionine = [protein]-L-glutamate 5-O-methyl ester + S-adenosyl-L-homocysteine</text>
        <dbReference type="Rhea" id="RHEA:24452"/>
        <dbReference type="Rhea" id="RHEA-COMP:10208"/>
        <dbReference type="Rhea" id="RHEA-COMP:10311"/>
        <dbReference type="ChEBI" id="CHEBI:29973"/>
        <dbReference type="ChEBI" id="CHEBI:57856"/>
        <dbReference type="ChEBI" id="CHEBI:59789"/>
        <dbReference type="ChEBI" id="CHEBI:82795"/>
        <dbReference type="EC" id="2.1.1.80"/>
    </reaction>
</comment>
<comment type="cofactor">
    <cofactor evidence="2">
        <name>Mg(2+)</name>
        <dbReference type="ChEBI" id="CHEBI:18420"/>
    </cofactor>
</comment>
<dbReference type="GO" id="GO:0008984">
    <property type="term" value="F:protein-glutamate methylesterase activity"/>
    <property type="evidence" value="ECO:0007669"/>
    <property type="project" value="InterPro"/>
</dbReference>
<gene>
    <name evidence="14" type="ORF">Q9L42_001085</name>
</gene>
<dbReference type="SUPFAM" id="SSF47757">
    <property type="entry name" value="Chemotaxis receptor methyltransferase CheR, N-terminal domain"/>
    <property type="match status" value="1"/>
</dbReference>
<dbReference type="InterPro" id="IPR000780">
    <property type="entry name" value="CheR_MeTrfase"/>
</dbReference>
<evidence type="ECO:0000256" key="1">
    <source>
        <dbReference type="ARBA" id="ARBA00001541"/>
    </source>
</evidence>
<dbReference type="CDD" id="cd01948">
    <property type="entry name" value="EAL"/>
    <property type="match status" value="1"/>
</dbReference>
<dbReference type="Gene3D" id="3.40.50.150">
    <property type="entry name" value="Vaccinia Virus protein VP39"/>
    <property type="match status" value="1"/>
</dbReference>